<dbReference type="Pfam" id="PF00092">
    <property type="entry name" value="VWA"/>
    <property type="match status" value="1"/>
</dbReference>
<dbReference type="InterPro" id="IPR032838">
    <property type="entry name" value="Vwaint_dom"/>
</dbReference>
<dbReference type="InterPro" id="IPR002035">
    <property type="entry name" value="VWF_A"/>
</dbReference>
<dbReference type="OrthoDB" id="10264538at2759"/>
<evidence type="ECO:0000256" key="1">
    <source>
        <dbReference type="SAM" id="MobiDB-lite"/>
    </source>
</evidence>
<dbReference type="Gene3D" id="3.40.50.410">
    <property type="entry name" value="von Willebrand factor, type A domain"/>
    <property type="match status" value="1"/>
</dbReference>
<evidence type="ECO:0000313" key="4">
    <source>
        <dbReference type="Proteomes" id="UP000434172"/>
    </source>
</evidence>
<sequence length="754" mass="81935">MVGPPVNTTTISPADMPQVKKWLFGSPSKGSSPPVSRTDSIRSTFSAWTTTSTMQADTEEPTSSDEVALSIHPLSTKDGLIAKITPPEAPSKSIDHVPCDIVLVIDVSGSMGCNAPVPANPGEKTENYGLSVLDLVKHAARTILETMDETDRLGIITFASKAKVVQKLMPMNKKNKTLAEKNINGMRPIDATNLWHGLLEGIKLFKEGGEVNTGRVPAIMVLTDGMPNHMCPVQGYVPKLRGMEQLPASVHTFGFGYSLRSGLLKSIAEIGGGNYSFIPDAGMIGTVFVHAVANLQATYAINATLRLTFPAVVDLEETTGDSVDKQDVLTLPDEKDEPKQLSVSLGNLQFGQSRDIYLRIKTSEGSILEKSSVIASLEYSRMTSALYRKTTEQPLSSPTTLPESEIAYHLSRSQICSYLSSIIPLRDDGEHEALSDISPQKIETLEALIKDLPAQKFPNDPKNKSLIEDLSGDQPKGQISLALKNPEYYTKWGVHYLPSLLNAHTRQICNTFKDPGPLQYGVESPLFIACKDRLDNAFDNLPAPTPSNHMVATYRGRIKMSSYNTSSGVCFIASTPVCLASGRKVPIKTLRRGVAVQTPSGPRRVVAVLKTPVHREIMCRVGDLVVTPWHPVSMDSGKSWVFPANVALRPVRYTGCIYSVLLQPDRDASAHAVNVAGIWGVTLGHGLVSGRDVRAHQFFGDYGKVVRSLRRVGVRRNGVATGGGVRRDSRTGLVRGFKSVRRAIVREGGMVMSK</sequence>
<gene>
    <name evidence="3" type="ORF">GQ607_005373</name>
</gene>
<feature type="domain" description="VWFA" evidence="2">
    <location>
        <begin position="100"/>
        <end position="292"/>
    </location>
</feature>
<feature type="region of interest" description="Disordered" evidence="1">
    <location>
        <begin position="23"/>
        <end position="43"/>
    </location>
</feature>
<dbReference type="Proteomes" id="UP000434172">
    <property type="component" value="Unassembled WGS sequence"/>
</dbReference>
<dbReference type="Pfam" id="PF14623">
    <property type="entry name" value="Vint"/>
    <property type="match status" value="1"/>
</dbReference>
<name>A0A8H3WN17_9PEZI</name>
<dbReference type="EMBL" id="WOWK01000023">
    <property type="protein sequence ID" value="KAF0327512.1"/>
    <property type="molecule type" value="Genomic_DNA"/>
</dbReference>
<evidence type="ECO:0000259" key="2">
    <source>
        <dbReference type="PROSITE" id="PS50234"/>
    </source>
</evidence>
<dbReference type="Pfam" id="PF14624">
    <property type="entry name" value="Vwaint"/>
    <property type="match status" value="1"/>
</dbReference>
<dbReference type="PANTHER" id="PTHR10579:SF156">
    <property type="entry name" value="VWFA DOMAIN-CONTAINING PROTEIN"/>
    <property type="match status" value="1"/>
</dbReference>
<organism evidence="3 4">
    <name type="scientific">Colletotrichum asianum</name>
    <dbReference type="NCBI Taxonomy" id="702518"/>
    <lineage>
        <taxon>Eukaryota</taxon>
        <taxon>Fungi</taxon>
        <taxon>Dikarya</taxon>
        <taxon>Ascomycota</taxon>
        <taxon>Pezizomycotina</taxon>
        <taxon>Sordariomycetes</taxon>
        <taxon>Hypocreomycetidae</taxon>
        <taxon>Glomerellales</taxon>
        <taxon>Glomerellaceae</taxon>
        <taxon>Colletotrichum</taxon>
        <taxon>Colletotrichum gloeosporioides species complex</taxon>
    </lineage>
</organism>
<accession>A0A8H3WN17</accession>
<dbReference type="SUPFAM" id="SSF53300">
    <property type="entry name" value="vWA-like"/>
    <property type="match status" value="1"/>
</dbReference>
<proteinExistence type="predicted"/>
<evidence type="ECO:0000313" key="3">
    <source>
        <dbReference type="EMBL" id="KAF0327512.1"/>
    </source>
</evidence>
<dbReference type="SUPFAM" id="SSF51294">
    <property type="entry name" value="Hedgehog/intein (Hint) domain"/>
    <property type="match status" value="1"/>
</dbReference>
<dbReference type="InterPro" id="IPR039510">
    <property type="entry name" value="Vint_dom"/>
</dbReference>
<feature type="compositionally biased region" description="Low complexity" evidence="1">
    <location>
        <begin position="25"/>
        <end position="36"/>
    </location>
</feature>
<reference evidence="3 4" key="1">
    <citation type="submission" date="2019-12" db="EMBL/GenBank/DDBJ databases">
        <title>A genome sequence resource for the geographically widespread anthracnose pathogen Colletotrichum asianum.</title>
        <authorList>
            <person name="Meng Y."/>
        </authorList>
    </citation>
    <scope>NUCLEOTIDE SEQUENCE [LARGE SCALE GENOMIC DNA]</scope>
    <source>
        <strain evidence="3 4">ICMP 18580</strain>
    </source>
</reference>
<comment type="caution">
    <text evidence="3">The sequence shown here is derived from an EMBL/GenBank/DDBJ whole genome shotgun (WGS) entry which is preliminary data.</text>
</comment>
<dbReference type="InterPro" id="IPR036844">
    <property type="entry name" value="Hint_dom_sf"/>
</dbReference>
<dbReference type="PROSITE" id="PS50234">
    <property type="entry name" value="VWFA"/>
    <property type="match status" value="1"/>
</dbReference>
<dbReference type="SMART" id="SM00327">
    <property type="entry name" value="VWA"/>
    <property type="match status" value="1"/>
</dbReference>
<dbReference type="AlphaFoldDB" id="A0A8H3WN17"/>
<keyword evidence="4" id="KW-1185">Reference proteome</keyword>
<dbReference type="InterPro" id="IPR051266">
    <property type="entry name" value="CLCR"/>
</dbReference>
<dbReference type="PANTHER" id="PTHR10579">
    <property type="entry name" value="CALCIUM-ACTIVATED CHLORIDE CHANNEL REGULATOR"/>
    <property type="match status" value="1"/>
</dbReference>
<dbReference type="InterPro" id="IPR036465">
    <property type="entry name" value="vWFA_dom_sf"/>
</dbReference>
<protein>
    <submittedName>
        <fullName evidence="3">U-box domain-containing protein</fullName>
    </submittedName>
</protein>